<feature type="domain" description="TP-1001-like C-terminal" evidence="4">
    <location>
        <begin position="454"/>
        <end position="653"/>
    </location>
</feature>
<evidence type="ECO:0000259" key="3">
    <source>
        <dbReference type="Pfam" id="PF13205"/>
    </source>
</evidence>
<dbReference type="InterPro" id="IPR058683">
    <property type="entry name" value="TP_1001-like_C"/>
</dbReference>
<name>A0ABQ6R3Z3_9BACT</name>
<feature type="domain" description="SbsA Ig-like" evidence="3">
    <location>
        <begin position="364"/>
        <end position="448"/>
    </location>
</feature>
<feature type="compositionally biased region" description="Low complexity" evidence="2">
    <location>
        <begin position="66"/>
        <end position="98"/>
    </location>
</feature>
<dbReference type="RefSeq" id="WP_338282303.1">
    <property type="nucleotide sequence ID" value="NZ_BTTX01000010.1"/>
</dbReference>
<dbReference type="Proteomes" id="UP001342631">
    <property type="component" value="Unassembled WGS sequence"/>
</dbReference>
<dbReference type="InterPro" id="IPR014755">
    <property type="entry name" value="Cu-Rt/internalin_Ig-like"/>
</dbReference>
<dbReference type="Pfam" id="PF13205">
    <property type="entry name" value="Big_5"/>
    <property type="match status" value="1"/>
</dbReference>
<comment type="caution">
    <text evidence="5">The sequence shown here is derived from an EMBL/GenBank/DDBJ whole genome shotgun (WGS) entry which is preliminary data.</text>
</comment>
<dbReference type="Pfam" id="PF26342">
    <property type="entry name" value="TP_1001_2nd"/>
    <property type="match status" value="1"/>
</dbReference>
<feature type="region of interest" description="Disordered" evidence="2">
    <location>
        <begin position="64"/>
        <end position="98"/>
    </location>
</feature>
<protein>
    <recommendedName>
        <fullName evidence="7">SbsA Ig-like domain-containing protein</fullName>
    </recommendedName>
</protein>
<keyword evidence="1" id="KW-0732">Signal</keyword>
<dbReference type="InterPro" id="IPR032812">
    <property type="entry name" value="SbsA_Ig"/>
</dbReference>
<sequence length="663" mass="66948">MLKRSLKRSWLPALVTTVFVTVGTGCGDECVDQFDCRDKGTPPEGQVYACVENKCELRTLNTPEVDAGTDAGTGTDAGSDAGTGTDAGSDAGTGTDAGTDAGTGPTACNPACALTESCNVETNTCTPSSVTTPPADTSAQIAAFVAAPAGVLASPLPVSGAFVTFIKPEVAGSAATEASGFFLQAEAGGPAMFVRGSASTTTVAVGDRVTLNVTEKEIISNLNVAKTVTDLTVASQNHGVWNLDTATPAGLKVDVNAVSTFEDAGTTSVYESRIVTVSGKLAAGNNSGAAFTAFPVITTGEPSPSPLLLRVPSTVSSYLDMVSGCDVAVPTGVVWRFAAQPQVSVFAPEQLSVTGCPAPLLASAFATSLTQVKVSFSRSVDAASLTAVPTQFTFSGGLQAQSATVSGRDVLVTTSEQTAGTDYTVSVANSVKDTVGSAITTPNSASFKGFRTGAVLRITEVQPSAANNLDLVELQVVTAGTTAGLQLLQDVNSAVTLATLPDVAVAVGDIIVVHIAGTGESETSAKNQFPTSTNPANYDTAWDFKGGTTGITFSSRVILVRDAQNAIQDAVPFARNSGTPPAAFPGNLQAIQAAGQWLPADCGGALCTTATTPTAAAVSADWTSLLGSNATPASNTVRRVSATDTNMAADWAVGAPSWGVANP</sequence>
<evidence type="ECO:0000256" key="1">
    <source>
        <dbReference type="ARBA" id="ARBA00022729"/>
    </source>
</evidence>
<dbReference type="Gene3D" id="2.60.40.1220">
    <property type="match status" value="1"/>
</dbReference>
<evidence type="ECO:0000313" key="5">
    <source>
        <dbReference type="EMBL" id="GMU11044.1"/>
    </source>
</evidence>
<accession>A0ABQ6R3Z3</accession>
<organism evidence="5 6">
    <name type="scientific">Corallococcus caeni</name>
    <dbReference type="NCBI Taxonomy" id="3082388"/>
    <lineage>
        <taxon>Bacteria</taxon>
        <taxon>Pseudomonadati</taxon>
        <taxon>Myxococcota</taxon>
        <taxon>Myxococcia</taxon>
        <taxon>Myxococcales</taxon>
        <taxon>Cystobacterineae</taxon>
        <taxon>Myxococcaceae</taxon>
        <taxon>Corallococcus</taxon>
    </lineage>
</organism>
<evidence type="ECO:0000313" key="6">
    <source>
        <dbReference type="Proteomes" id="UP001342631"/>
    </source>
</evidence>
<evidence type="ECO:0008006" key="7">
    <source>
        <dbReference type="Google" id="ProtNLM"/>
    </source>
</evidence>
<gene>
    <name evidence="5" type="ORF">ASNO1_72980</name>
</gene>
<keyword evidence="6" id="KW-1185">Reference proteome</keyword>
<reference evidence="5 6" key="1">
    <citation type="journal article" date="2024" name="Arch. Microbiol.">
        <title>Corallococcus caeni sp. nov., a novel myxobacterium isolated from activated sludge.</title>
        <authorList>
            <person name="Tomita S."/>
            <person name="Nakai R."/>
            <person name="Kuroda K."/>
            <person name="Kurashita H."/>
            <person name="Hatamoto M."/>
            <person name="Yamaguchi T."/>
            <person name="Narihiro T."/>
        </authorList>
    </citation>
    <scope>NUCLEOTIDE SEQUENCE [LARGE SCALE GENOMIC DNA]</scope>
    <source>
        <strain evidence="5 6">NO1</strain>
    </source>
</reference>
<dbReference type="PROSITE" id="PS51257">
    <property type="entry name" value="PROKAR_LIPOPROTEIN"/>
    <property type="match status" value="1"/>
</dbReference>
<evidence type="ECO:0000259" key="4">
    <source>
        <dbReference type="Pfam" id="PF26342"/>
    </source>
</evidence>
<proteinExistence type="predicted"/>
<dbReference type="EMBL" id="BTTX01000010">
    <property type="protein sequence ID" value="GMU11044.1"/>
    <property type="molecule type" value="Genomic_DNA"/>
</dbReference>
<evidence type="ECO:0000256" key="2">
    <source>
        <dbReference type="SAM" id="MobiDB-lite"/>
    </source>
</evidence>